<keyword evidence="3" id="KW-1185">Reference proteome</keyword>
<dbReference type="RefSeq" id="WP_345329412.1">
    <property type="nucleotide sequence ID" value="NZ_BAABJI010000001.1"/>
</dbReference>
<dbReference type="Gene3D" id="3.40.50.1580">
    <property type="entry name" value="Nucleoside phosphorylase domain"/>
    <property type="match status" value="1"/>
</dbReference>
<gene>
    <name evidence="2" type="ORF">GCM10023313_05920</name>
</gene>
<protein>
    <recommendedName>
        <fullName evidence="1">Nucleoside phosphorylase domain-containing protein</fullName>
    </recommendedName>
</protein>
<name>A0ABP9FUI4_9SPHI</name>
<comment type="caution">
    <text evidence="2">The sequence shown here is derived from an EMBL/GenBank/DDBJ whole genome shotgun (WGS) entry which is preliminary data.</text>
</comment>
<accession>A0ABP9FUI4</accession>
<feature type="domain" description="Nucleoside phosphorylase" evidence="1">
    <location>
        <begin position="163"/>
        <end position="433"/>
    </location>
</feature>
<dbReference type="Proteomes" id="UP001501436">
    <property type="component" value="Unassembled WGS sequence"/>
</dbReference>
<evidence type="ECO:0000313" key="2">
    <source>
        <dbReference type="EMBL" id="GAA4906045.1"/>
    </source>
</evidence>
<dbReference type="Pfam" id="PF01048">
    <property type="entry name" value="PNP_UDP_1"/>
    <property type="match status" value="1"/>
</dbReference>
<dbReference type="EMBL" id="BAABJI010000001">
    <property type="protein sequence ID" value="GAA4906045.1"/>
    <property type="molecule type" value="Genomic_DNA"/>
</dbReference>
<proteinExistence type="predicted"/>
<dbReference type="InterPro" id="IPR000845">
    <property type="entry name" value="Nucleoside_phosphorylase_d"/>
</dbReference>
<dbReference type="InterPro" id="IPR035994">
    <property type="entry name" value="Nucleoside_phosphorylase_sf"/>
</dbReference>
<evidence type="ECO:0000313" key="3">
    <source>
        <dbReference type="Proteomes" id="UP001501436"/>
    </source>
</evidence>
<sequence length="456" mass="51139">MDTSLINLFVYDTKENFNKSKKYIGAEGVIFKQVIQIEDFADFQKKFDALEDKEYVALAVHVFATDQISGIKSFAVSGIKEYYPSLNIMYISEGNADEIKHQMVDAKLVTSEILKYHEIQSNLKEGINPAFTKHYLLSAKNLPVESQQSVTSQKITDYPQVDLAIITALYNDEFEQLKKFFDFPAADKIKTAKKTFYIGTHKTTKQKVVAAIPNATGMVDSSIVATLLIEYFRPKLLIMSGVCGGATDKKFGDIVIAKNIFTFQKGKISGIYSKDSTGKQIPLELFDRTNNSIDYEHLFDAEGNQITISIEKFAIEHDSMININTGLEDEITPHLKDIKKLVAADVESTGFFKDIPQPDISFGGMACSTMVINKEGYFEDVIKNVHRHTSAVEMESYGVARACEYANEGKTKFLIFKSVMDHTFNKADNVGNINYKQFAAFTSASFLNHLLTLSIL</sequence>
<dbReference type="PANTHER" id="PTHR46832:SF1">
    <property type="entry name" value="5'-METHYLTHIOADENOSINE_S-ADENOSYLHOMOCYSTEINE NUCLEOSIDASE"/>
    <property type="match status" value="1"/>
</dbReference>
<organism evidence="2 3">
    <name type="scientific">Mucilaginibacter defluvii</name>
    <dbReference type="NCBI Taxonomy" id="1196019"/>
    <lineage>
        <taxon>Bacteria</taxon>
        <taxon>Pseudomonadati</taxon>
        <taxon>Bacteroidota</taxon>
        <taxon>Sphingobacteriia</taxon>
        <taxon>Sphingobacteriales</taxon>
        <taxon>Sphingobacteriaceae</taxon>
        <taxon>Mucilaginibacter</taxon>
    </lineage>
</organism>
<reference evidence="3" key="1">
    <citation type="journal article" date="2019" name="Int. J. Syst. Evol. Microbiol.">
        <title>The Global Catalogue of Microorganisms (GCM) 10K type strain sequencing project: providing services to taxonomists for standard genome sequencing and annotation.</title>
        <authorList>
            <consortium name="The Broad Institute Genomics Platform"/>
            <consortium name="The Broad Institute Genome Sequencing Center for Infectious Disease"/>
            <person name="Wu L."/>
            <person name="Ma J."/>
        </authorList>
    </citation>
    <scope>NUCLEOTIDE SEQUENCE [LARGE SCALE GENOMIC DNA]</scope>
    <source>
        <strain evidence="3">JCM 18283</strain>
    </source>
</reference>
<dbReference type="SUPFAM" id="SSF53167">
    <property type="entry name" value="Purine and uridine phosphorylases"/>
    <property type="match status" value="1"/>
</dbReference>
<dbReference type="PANTHER" id="PTHR46832">
    <property type="entry name" value="5'-METHYLTHIOADENOSINE/S-ADENOSYLHOMOCYSTEINE NUCLEOSIDASE"/>
    <property type="match status" value="1"/>
</dbReference>
<evidence type="ECO:0000259" key="1">
    <source>
        <dbReference type="Pfam" id="PF01048"/>
    </source>
</evidence>